<evidence type="ECO:0000256" key="1">
    <source>
        <dbReference type="ARBA" id="ARBA00022443"/>
    </source>
</evidence>
<proteinExistence type="inferred from homology"/>
<organism evidence="7 8">
    <name type="scientific">Saccoglossus kowalevskii</name>
    <name type="common">Acorn worm</name>
    <dbReference type="NCBI Taxonomy" id="10224"/>
    <lineage>
        <taxon>Eukaryota</taxon>
        <taxon>Metazoa</taxon>
        <taxon>Hemichordata</taxon>
        <taxon>Enteropneusta</taxon>
        <taxon>Harrimaniidae</taxon>
        <taxon>Saccoglossus</taxon>
    </lineage>
</organism>
<feature type="coiled-coil region" evidence="5">
    <location>
        <begin position="33"/>
        <end position="67"/>
    </location>
</feature>
<dbReference type="InterPro" id="IPR001452">
    <property type="entry name" value="SH3_domain"/>
</dbReference>
<evidence type="ECO:0000313" key="8">
    <source>
        <dbReference type="RefSeq" id="XP_006818474.1"/>
    </source>
</evidence>
<feature type="region of interest" description="Important for donor substrate binding" evidence="4">
    <location>
        <begin position="296"/>
        <end position="297"/>
    </location>
</feature>
<reference evidence="8" key="1">
    <citation type="submission" date="2025-08" db="UniProtKB">
        <authorList>
            <consortium name="RefSeq"/>
        </authorList>
    </citation>
    <scope>IDENTIFICATION</scope>
    <source>
        <tissue evidence="8">Testes</tissue>
    </source>
</reference>
<dbReference type="InterPro" id="IPR027350">
    <property type="entry name" value="GT23_dom"/>
</dbReference>
<evidence type="ECO:0000256" key="3">
    <source>
        <dbReference type="ARBA" id="ARBA00022679"/>
    </source>
</evidence>
<feature type="domain" description="GT23" evidence="6">
    <location>
        <begin position="137"/>
        <end position="424"/>
    </location>
</feature>
<dbReference type="Gene3D" id="2.30.30.40">
    <property type="entry name" value="SH3 Domains"/>
    <property type="match status" value="1"/>
</dbReference>
<keyword evidence="7" id="KW-1185">Reference proteome</keyword>
<evidence type="ECO:0000313" key="7">
    <source>
        <dbReference type="Proteomes" id="UP000694865"/>
    </source>
</evidence>
<keyword evidence="2 4" id="KW-0328">Glycosyltransferase</keyword>
<keyword evidence="3 4" id="KW-0808">Transferase</keyword>
<name>A0ABM0MEN3_SACKO</name>
<dbReference type="CDD" id="cd11792">
    <property type="entry name" value="SH3_Fut8"/>
    <property type="match status" value="1"/>
</dbReference>
<dbReference type="Gene3D" id="3.40.50.11350">
    <property type="match status" value="1"/>
</dbReference>
<dbReference type="CDD" id="cd11300">
    <property type="entry name" value="Fut8_like"/>
    <property type="match status" value="1"/>
</dbReference>
<evidence type="ECO:0000256" key="4">
    <source>
        <dbReference type="PROSITE-ProRule" id="PRU00992"/>
    </source>
</evidence>
<evidence type="ECO:0000256" key="2">
    <source>
        <dbReference type="ARBA" id="ARBA00022676"/>
    </source>
</evidence>
<keyword evidence="5" id="KW-0175">Coiled coil</keyword>
<dbReference type="SUPFAM" id="SSF50044">
    <property type="entry name" value="SH3-domain"/>
    <property type="match status" value="1"/>
</dbReference>
<dbReference type="PANTHER" id="PTHR13132:SF29">
    <property type="entry name" value="ALPHA-(1,6)-FUCOSYLTRANSFERASE"/>
    <property type="match status" value="1"/>
</dbReference>
<sequence length="509" mass="59002">MISEIDFMTNQNEKLRKHGNELREVDLLRGASEKSEDEILKILQQQLDSAQKQIADLSQISDEKTKREVPLCNEPSADHEKLRRRVDNGVNEIWYYIKSKLNEIKQMSVKDQIDKHIDDILVDGGDRQRLNPRDCRTSKKLVCNINKQCGYGCRLHHLVYCLIMAYGSERTLILEYKGTGYSKDGWEKLFKPLSNKCTDTTGTSRKSWTEETRIKEVQVVDLPMVDLLQSKPNYLPLAIPEDLSKRLLLLHGQPAVWWIAQFLKYITRPQPFLQSFLNETKNKVNFERPIVGVHVRRTDKIGTEAAFHKIDEYMVHVEEYYKRLSRIRDVPIKRVYLATDEPHLLSEAQQKFPDYVFVSDNDISKSASLHQRSSEESLKGVIADIHFLSESDYLVCTFSSQVCRVAYELMQTRFPDASTFFHSLDDVYYFGGQNAHDQTVLYRHVPRNEDEIPLELGDLVGIAGDLWDGYSKGLNRRIHKTGLYPSYKTEDKPNIAKMTTYPEAEKDDL</sequence>
<dbReference type="RefSeq" id="XP_006818474.1">
    <property type="nucleotide sequence ID" value="XM_006818411.1"/>
</dbReference>
<dbReference type="InterPro" id="IPR036028">
    <property type="entry name" value="SH3-like_dom_sf"/>
</dbReference>
<keyword evidence="1" id="KW-0728">SH3 domain</keyword>
<evidence type="ECO:0000256" key="5">
    <source>
        <dbReference type="SAM" id="Coils"/>
    </source>
</evidence>
<dbReference type="GeneID" id="100366612"/>
<protein>
    <submittedName>
        <fullName evidence="8">Alpha-(1,6)-fucosyltransferase-like</fullName>
    </submittedName>
</protein>
<dbReference type="Pfam" id="PF19745">
    <property type="entry name" value="FUT8_N_cat"/>
    <property type="match status" value="2"/>
</dbReference>
<comment type="similarity">
    <text evidence="4">Belongs to the glycosyltransferase 23 family.</text>
</comment>
<dbReference type="Proteomes" id="UP000694865">
    <property type="component" value="Unplaced"/>
</dbReference>
<dbReference type="PANTHER" id="PTHR13132">
    <property type="entry name" value="ALPHA- 1,6 -FUCOSYLTRANSFERASE"/>
    <property type="match status" value="1"/>
</dbReference>
<gene>
    <name evidence="8" type="primary">LOC100366612</name>
</gene>
<dbReference type="Gene3D" id="1.10.287.1060">
    <property type="entry name" value="ESAT-6-like"/>
    <property type="match status" value="1"/>
</dbReference>
<accession>A0ABM0MEN3</accession>
<dbReference type="InterPro" id="IPR035653">
    <property type="entry name" value="Fut8_SH3"/>
</dbReference>
<dbReference type="Pfam" id="PF14604">
    <property type="entry name" value="SH3_9"/>
    <property type="match status" value="1"/>
</dbReference>
<evidence type="ECO:0000259" key="6">
    <source>
        <dbReference type="PROSITE" id="PS51659"/>
    </source>
</evidence>
<dbReference type="PROSITE" id="PS51659">
    <property type="entry name" value="GT23"/>
    <property type="match status" value="1"/>
</dbReference>
<dbReference type="InterPro" id="IPR045573">
    <property type="entry name" value="Fut8_N_cat"/>
</dbReference>